<keyword evidence="3" id="KW-1185">Reference proteome</keyword>
<protein>
    <submittedName>
        <fullName evidence="2">Uncharacterized protein</fullName>
    </submittedName>
</protein>
<feature type="compositionally biased region" description="Polar residues" evidence="1">
    <location>
        <begin position="173"/>
        <end position="182"/>
    </location>
</feature>
<name>A0AAD7P351_9AGAR</name>
<organism evidence="2 3">
    <name type="scientific">Mycena metata</name>
    <dbReference type="NCBI Taxonomy" id="1033252"/>
    <lineage>
        <taxon>Eukaryota</taxon>
        <taxon>Fungi</taxon>
        <taxon>Dikarya</taxon>
        <taxon>Basidiomycota</taxon>
        <taxon>Agaricomycotina</taxon>
        <taxon>Agaricomycetes</taxon>
        <taxon>Agaricomycetidae</taxon>
        <taxon>Agaricales</taxon>
        <taxon>Marasmiineae</taxon>
        <taxon>Mycenaceae</taxon>
        <taxon>Mycena</taxon>
    </lineage>
</organism>
<evidence type="ECO:0000313" key="3">
    <source>
        <dbReference type="Proteomes" id="UP001215598"/>
    </source>
</evidence>
<feature type="compositionally biased region" description="Basic and acidic residues" evidence="1">
    <location>
        <begin position="253"/>
        <end position="263"/>
    </location>
</feature>
<reference evidence="2" key="1">
    <citation type="submission" date="2023-03" db="EMBL/GenBank/DDBJ databases">
        <title>Massive genome expansion in bonnet fungi (Mycena s.s.) driven by repeated elements and novel gene families across ecological guilds.</title>
        <authorList>
            <consortium name="Lawrence Berkeley National Laboratory"/>
            <person name="Harder C.B."/>
            <person name="Miyauchi S."/>
            <person name="Viragh M."/>
            <person name="Kuo A."/>
            <person name="Thoen E."/>
            <person name="Andreopoulos B."/>
            <person name="Lu D."/>
            <person name="Skrede I."/>
            <person name="Drula E."/>
            <person name="Henrissat B."/>
            <person name="Morin E."/>
            <person name="Kohler A."/>
            <person name="Barry K."/>
            <person name="LaButti K."/>
            <person name="Morin E."/>
            <person name="Salamov A."/>
            <person name="Lipzen A."/>
            <person name="Mereny Z."/>
            <person name="Hegedus B."/>
            <person name="Baldrian P."/>
            <person name="Stursova M."/>
            <person name="Weitz H."/>
            <person name="Taylor A."/>
            <person name="Grigoriev I.V."/>
            <person name="Nagy L.G."/>
            <person name="Martin F."/>
            <person name="Kauserud H."/>
        </authorList>
    </citation>
    <scope>NUCLEOTIDE SEQUENCE</scope>
    <source>
        <strain evidence="2">CBHHK182m</strain>
    </source>
</reference>
<sequence>MSKPGRPGYQYNPQWMDDTFRNRKEAQSLLGPEVQNGNLSRGDYDKLMSTLPGFRFTEFTGAAFSAAALLLTSARAQQTKIIGGYILGLTLGKGIRIYQHQSLFNGLDNVAGFERAMDNVKEKVGYKAGAVVLVRPLSAFGDAEQPFQPEIDTPYMADQPMAEQPQLHATKVPSDSATSAPQPKSRWDEIRAARRADGPGKAWENIRQGRRPDGSPLPRRAESKPWGGEQQSSEPFGFRDTDRAVEQANFDAMLERERKMSSS</sequence>
<dbReference type="AlphaFoldDB" id="A0AAD7P351"/>
<feature type="compositionally biased region" description="Basic and acidic residues" evidence="1">
    <location>
        <begin position="185"/>
        <end position="198"/>
    </location>
</feature>
<proteinExistence type="predicted"/>
<accession>A0AAD7P351</accession>
<feature type="region of interest" description="Disordered" evidence="1">
    <location>
        <begin position="164"/>
        <end position="263"/>
    </location>
</feature>
<dbReference type="EMBL" id="JARKIB010000001">
    <property type="protein sequence ID" value="KAJ7786614.1"/>
    <property type="molecule type" value="Genomic_DNA"/>
</dbReference>
<evidence type="ECO:0000313" key="2">
    <source>
        <dbReference type="EMBL" id="KAJ7786614.1"/>
    </source>
</evidence>
<dbReference type="Proteomes" id="UP001215598">
    <property type="component" value="Unassembled WGS sequence"/>
</dbReference>
<evidence type="ECO:0000256" key="1">
    <source>
        <dbReference type="SAM" id="MobiDB-lite"/>
    </source>
</evidence>
<gene>
    <name evidence="2" type="ORF">B0H16DRAFT_1708764</name>
</gene>
<comment type="caution">
    <text evidence="2">The sequence shown here is derived from an EMBL/GenBank/DDBJ whole genome shotgun (WGS) entry which is preliminary data.</text>
</comment>